<evidence type="ECO:0000256" key="3">
    <source>
        <dbReference type="ARBA" id="ARBA00034247"/>
    </source>
</evidence>
<organism evidence="6 7">
    <name type="scientific">Shewanella pealeana (strain ATCC 700345 / ANG-SQ1)</name>
    <dbReference type="NCBI Taxonomy" id="398579"/>
    <lineage>
        <taxon>Bacteria</taxon>
        <taxon>Pseudomonadati</taxon>
        <taxon>Pseudomonadota</taxon>
        <taxon>Gammaproteobacteria</taxon>
        <taxon>Alteromonadales</taxon>
        <taxon>Shewanellaceae</taxon>
        <taxon>Shewanella</taxon>
    </lineage>
</organism>
<keyword evidence="7" id="KW-1185">Reference proteome</keyword>
<dbReference type="SMART" id="SM00267">
    <property type="entry name" value="GGDEF"/>
    <property type="match status" value="1"/>
</dbReference>
<dbReference type="CDD" id="cd01949">
    <property type="entry name" value="GGDEF"/>
    <property type="match status" value="1"/>
</dbReference>
<comment type="catalytic activity">
    <reaction evidence="3">
        <text>2 GTP = 3',3'-c-di-GMP + 2 diphosphate</text>
        <dbReference type="Rhea" id="RHEA:24898"/>
        <dbReference type="ChEBI" id="CHEBI:33019"/>
        <dbReference type="ChEBI" id="CHEBI:37565"/>
        <dbReference type="ChEBI" id="CHEBI:58805"/>
        <dbReference type="EC" id="2.7.7.65"/>
    </reaction>
</comment>
<dbReference type="OrthoDB" id="9812260at2"/>
<dbReference type="FunFam" id="3.30.70.270:FF:000001">
    <property type="entry name" value="Diguanylate cyclase domain protein"/>
    <property type="match status" value="1"/>
</dbReference>
<dbReference type="GO" id="GO:1902201">
    <property type="term" value="P:negative regulation of bacterial-type flagellum-dependent cell motility"/>
    <property type="evidence" value="ECO:0007669"/>
    <property type="project" value="TreeGrafter"/>
</dbReference>
<proteinExistence type="predicted"/>
<evidence type="ECO:0000256" key="4">
    <source>
        <dbReference type="SAM" id="Phobius"/>
    </source>
</evidence>
<reference evidence="6 7" key="1">
    <citation type="submission" date="2007-10" db="EMBL/GenBank/DDBJ databases">
        <title>Complete sequence of Shewanella pealeana ATCC 700345.</title>
        <authorList>
            <consortium name="US DOE Joint Genome Institute"/>
            <person name="Copeland A."/>
            <person name="Lucas S."/>
            <person name="Lapidus A."/>
            <person name="Barry K."/>
            <person name="Glavina del Rio T."/>
            <person name="Dalin E."/>
            <person name="Tice H."/>
            <person name="Pitluck S."/>
            <person name="Chertkov O."/>
            <person name="Brettin T."/>
            <person name="Bruce D."/>
            <person name="Detter J.C."/>
            <person name="Han C."/>
            <person name="Schmutz J."/>
            <person name="Larimer F."/>
            <person name="Land M."/>
            <person name="Hauser L."/>
            <person name="Kyrpides N."/>
            <person name="Kim E."/>
            <person name="Zhao J.-S.Z."/>
            <person name="Manno D."/>
            <person name="Hawari J."/>
            <person name="Richardson P."/>
        </authorList>
    </citation>
    <scope>NUCLEOTIDE SEQUENCE [LARGE SCALE GENOMIC DNA]</scope>
    <source>
        <strain evidence="7">ATCC 700345 / ANG-SQ1</strain>
    </source>
</reference>
<accession>A8H7K2</accession>
<dbReference type="STRING" id="398579.Spea_3223"/>
<dbReference type="GO" id="GO:0005886">
    <property type="term" value="C:plasma membrane"/>
    <property type="evidence" value="ECO:0007669"/>
    <property type="project" value="TreeGrafter"/>
</dbReference>
<protein>
    <recommendedName>
        <fullName evidence="2">diguanylate cyclase</fullName>
        <ecNumber evidence="2">2.7.7.65</ecNumber>
    </recommendedName>
</protein>
<evidence type="ECO:0000313" key="7">
    <source>
        <dbReference type="Proteomes" id="UP000002608"/>
    </source>
</evidence>
<keyword evidence="4" id="KW-0812">Transmembrane</keyword>
<name>A8H7K2_SHEPA</name>
<keyword evidence="4" id="KW-0472">Membrane</keyword>
<evidence type="ECO:0000256" key="2">
    <source>
        <dbReference type="ARBA" id="ARBA00012528"/>
    </source>
</evidence>
<dbReference type="PANTHER" id="PTHR45138:SF9">
    <property type="entry name" value="DIGUANYLATE CYCLASE DGCM-RELATED"/>
    <property type="match status" value="1"/>
</dbReference>
<comment type="cofactor">
    <cofactor evidence="1">
        <name>Mg(2+)</name>
        <dbReference type="ChEBI" id="CHEBI:18420"/>
    </cofactor>
</comment>
<feature type="transmembrane region" description="Helical" evidence="4">
    <location>
        <begin position="24"/>
        <end position="45"/>
    </location>
</feature>
<dbReference type="SUPFAM" id="SSF55073">
    <property type="entry name" value="Nucleotide cyclase"/>
    <property type="match status" value="1"/>
</dbReference>
<dbReference type="PROSITE" id="PS50887">
    <property type="entry name" value="GGDEF"/>
    <property type="match status" value="1"/>
</dbReference>
<dbReference type="InterPro" id="IPR029787">
    <property type="entry name" value="Nucleotide_cyclase"/>
</dbReference>
<evidence type="ECO:0000259" key="5">
    <source>
        <dbReference type="PROSITE" id="PS50887"/>
    </source>
</evidence>
<dbReference type="PANTHER" id="PTHR45138">
    <property type="entry name" value="REGULATORY COMPONENTS OF SENSORY TRANSDUCTION SYSTEM"/>
    <property type="match status" value="1"/>
</dbReference>
<dbReference type="Proteomes" id="UP000002608">
    <property type="component" value="Chromosome"/>
</dbReference>
<gene>
    <name evidence="6" type="ordered locus">Spea_3223</name>
</gene>
<dbReference type="GO" id="GO:0043709">
    <property type="term" value="P:cell adhesion involved in single-species biofilm formation"/>
    <property type="evidence" value="ECO:0007669"/>
    <property type="project" value="TreeGrafter"/>
</dbReference>
<dbReference type="InterPro" id="IPR000160">
    <property type="entry name" value="GGDEF_dom"/>
</dbReference>
<dbReference type="EC" id="2.7.7.65" evidence="2"/>
<dbReference type="Gene3D" id="3.30.70.270">
    <property type="match status" value="1"/>
</dbReference>
<dbReference type="GO" id="GO:0052621">
    <property type="term" value="F:diguanylate cyclase activity"/>
    <property type="evidence" value="ECO:0007669"/>
    <property type="project" value="UniProtKB-EC"/>
</dbReference>
<feature type="transmembrane region" description="Helical" evidence="4">
    <location>
        <begin position="82"/>
        <end position="105"/>
    </location>
</feature>
<dbReference type="eggNOG" id="COG2199">
    <property type="taxonomic scope" value="Bacteria"/>
</dbReference>
<dbReference type="RefSeq" id="WP_012156440.1">
    <property type="nucleotide sequence ID" value="NC_009901.1"/>
</dbReference>
<sequence length="343" mass="37971">MDRLSFLGKPQDEGLFDLYSRQRVLIFILLVTLMTFLPLSIKNFVIGETLLGFSLLAFELSLVIEVFGILRLNRNILGYRPPLFLLAISMVLSIHAFGTLATYWVFPVVTSIVLLVPKKMAMLANGGIILTSAVAALPHQEPTVTLRFTLALLFCVSIAHYVIETVRKLQANLSYLSTRDSLTGALNRHQLDASLIAASEKAKMDQATCIAAIDIDYFKDVNDLHGHDMGDQVIKTVVKLINSHCRKTDLLFRLGGDEFLLLFDNTNAESALKITRNIGQKVAEGIVEAYPEVDKVTLSTGIAESIANEEVEAWVKRADMALYKAKLAGRNQVKVNNPSDLYA</sequence>
<dbReference type="InterPro" id="IPR043128">
    <property type="entry name" value="Rev_trsase/Diguanyl_cyclase"/>
</dbReference>
<feature type="transmembrane region" description="Helical" evidence="4">
    <location>
        <begin position="120"/>
        <end position="137"/>
    </location>
</feature>
<dbReference type="InterPro" id="IPR050469">
    <property type="entry name" value="Diguanylate_Cyclase"/>
</dbReference>
<keyword evidence="4" id="KW-1133">Transmembrane helix</keyword>
<dbReference type="AlphaFoldDB" id="A8H7K2"/>
<feature type="transmembrane region" description="Helical" evidence="4">
    <location>
        <begin position="144"/>
        <end position="163"/>
    </location>
</feature>
<dbReference type="HOGENOM" id="CLU_000445_11_1_6"/>
<evidence type="ECO:0000313" key="6">
    <source>
        <dbReference type="EMBL" id="ABV88539.1"/>
    </source>
</evidence>
<evidence type="ECO:0000256" key="1">
    <source>
        <dbReference type="ARBA" id="ARBA00001946"/>
    </source>
</evidence>
<feature type="domain" description="GGDEF" evidence="5">
    <location>
        <begin position="206"/>
        <end position="338"/>
    </location>
</feature>
<feature type="transmembrane region" description="Helical" evidence="4">
    <location>
        <begin position="51"/>
        <end position="70"/>
    </location>
</feature>
<dbReference type="NCBIfam" id="TIGR00254">
    <property type="entry name" value="GGDEF"/>
    <property type="match status" value="1"/>
</dbReference>
<dbReference type="KEGG" id="spl:Spea_3223"/>
<dbReference type="Pfam" id="PF00990">
    <property type="entry name" value="GGDEF"/>
    <property type="match status" value="1"/>
</dbReference>
<dbReference type="EMBL" id="CP000851">
    <property type="protein sequence ID" value="ABV88539.1"/>
    <property type="molecule type" value="Genomic_DNA"/>
</dbReference>